<dbReference type="InterPro" id="IPR036575">
    <property type="entry name" value="TFIIS_cen_dom_sf"/>
</dbReference>
<dbReference type="PANTHER" id="PTHR11477">
    <property type="entry name" value="TRANSCRIPTION FACTOR S-II ZINC FINGER DOMAIN-CONTAINING PROTEIN"/>
    <property type="match status" value="1"/>
</dbReference>
<organism evidence="3 4">
    <name type="scientific">Halocaridina rubra</name>
    <name type="common">Hawaiian red shrimp</name>
    <dbReference type="NCBI Taxonomy" id="373956"/>
    <lineage>
        <taxon>Eukaryota</taxon>
        <taxon>Metazoa</taxon>
        <taxon>Ecdysozoa</taxon>
        <taxon>Arthropoda</taxon>
        <taxon>Crustacea</taxon>
        <taxon>Multicrustacea</taxon>
        <taxon>Malacostraca</taxon>
        <taxon>Eumalacostraca</taxon>
        <taxon>Eucarida</taxon>
        <taxon>Decapoda</taxon>
        <taxon>Pleocyemata</taxon>
        <taxon>Caridea</taxon>
        <taxon>Atyoidea</taxon>
        <taxon>Atyidae</taxon>
        <taxon>Halocaridina</taxon>
    </lineage>
</organism>
<feature type="compositionally biased region" description="Basic and acidic residues" evidence="1">
    <location>
        <begin position="217"/>
        <end position="252"/>
    </location>
</feature>
<feature type="domain" description="TFIIS central" evidence="2">
    <location>
        <begin position="11"/>
        <end position="134"/>
    </location>
</feature>
<feature type="compositionally biased region" description="Basic and acidic residues" evidence="1">
    <location>
        <begin position="289"/>
        <end position="316"/>
    </location>
</feature>
<evidence type="ECO:0000313" key="4">
    <source>
        <dbReference type="Proteomes" id="UP001381693"/>
    </source>
</evidence>
<evidence type="ECO:0000256" key="1">
    <source>
        <dbReference type="SAM" id="MobiDB-lite"/>
    </source>
</evidence>
<feature type="compositionally biased region" description="Basic and acidic residues" evidence="1">
    <location>
        <begin position="401"/>
        <end position="411"/>
    </location>
</feature>
<dbReference type="PANTHER" id="PTHR11477:SF51">
    <property type="entry name" value="PROTEIN PARTNER OF SNF, ISOFORM B"/>
    <property type="match status" value="1"/>
</dbReference>
<accession>A0AAN8ZUZ5</accession>
<dbReference type="SMART" id="SM00510">
    <property type="entry name" value="TFS2M"/>
    <property type="match status" value="1"/>
</dbReference>
<feature type="compositionally biased region" description="Acidic residues" evidence="1">
    <location>
        <begin position="520"/>
        <end position="537"/>
    </location>
</feature>
<sequence>MKSSASEPSAVRGSIRKTLAECLTKRSKEAAPEFEHMNEEDIAQLTEDIEKELYLFFNKDVGFKYKARYRSLLFNIRDAKNSGLFRKILNGTITPTNLAKMTSEELASKELAEWREREEKKELQAIEKYELDMIKLGNQYIMKSHKGEIEIDKDDFIKDKEKAPETIMPLATDTVLDCLEDMTANHKNHMYDLNCRICTGQEPAPSPEDTKHKSKHDRKDDRKLETSKDRKERKSSSDRERHRLKSKDYDKEKKHHSDRSKDKDETRLRSKSTEERGSDKHKEKHKSRRESEKERERHRSSDKKERRDSKERDDKDRRHKHKKDRRDSKDDRDRKRRESEREDRKRKHSESRTDDRKRRESEKSRKAAMDDFDLEKFEHDKAVVSTSDDIVIDMSRLRRESFSNLDPDAKDSVPTSTVAGSPDIFELKDNGSTSSSEISRPGMFKLKDLAEQNPPLPPGDEAPSPPPLPDSPPPPLSSTVLTPPPPESPGTPPLPDSMVYSPKTPSLPDDICLSPSSVIDNDDDFSPMQSIEDDNDDDVPKTPPLPSNNDSSDMYKDNESLPTSSSDDPDRLTPPLERVPGSQSSPPPGKYGEPSIVWRGVIHMADISKFNASAYEVSGKSRFLPEDVPKVVDVVGRISPDTVWSYIAQTKKAGTKVDCYVLVLT</sequence>
<dbReference type="InterPro" id="IPR012921">
    <property type="entry name" value="SPOC_C"/>
</dbReference>
<feature type="compositionally biased region" description="Basic and acidic residues" evidence="1">
    <location>
        <begin position="325"/>
        <end position="343"/>
    </location>
</feature>
<feature type="region of interest" description="Disordered" evidence="1">
    <location>
        <begin position="202"/>
        <end position="381"/>
    </location>
</feature>
<reference evidence="3 4" key="1">
    <citation type="submission" date="2023-11" db="EMBL/GenBank/DDBJ databases">
        <title>Halocaridina rubra genome assembly.</title>
        <authorList>
            <person name="Smith C."/>
        </authorList>
    </citation>
    <scope>NUCLEOTIDE SEQUENCE [LARGE SCALE GENOMIC DNA]</scope>
    <source>
        <strain evidence="3">EP-1</strain>
        <tissue evidence="3">Whole</tissue>
    </source>
</reference>
<feature type="compositionally biased region" description="Basic and acidic residues" evidence="1">
    <location>
        <begin position="350"/>
        <end position="381"/>
    </location>
</feature>
<dbReference type="Gene3D" id="1.10.472.30">
    <property type="entry name" value="Transcription elongation factor S-II, central domain"/>
    <property type="match status" value="1"/>
</dbReference>
<dbReference type="PROSITE" id="PS51321">
    <property type="entry name" value="TFIIS_CENTRAL"/>
    <property type="match status" value="1"/>
</dbReference>
<comment type="caution">
    <text evidence="3">The sequence shown here is derived from an EMBL/GenBank/DDBJ whole genome shotgun (WGS) entry which is preliminary data.</text>
</comment>
<evidence type="ECO:0000313" key="3">
    <source>
        <dbReference type="EMBL" id="KAK7062950.1"/>
    </source>
</evidence>
<gene>
    <name evidence="3" type="primary">DIDO1</name>
    <name evidence="3" type="ORF">SK128_022428</name>
</gene>
<dbReference type="GO" id="GO:0005634">
    <property type="term" value="C:nucleus"/>
    <property type="evidence" value="ECO:0007669"/>
    <property type="project" value="TreeGrafter"/>
</dbReference>
<dbReference type="Pfam" id="PF07744">
    <property type="entry name" value="SPOC"/>
    <property type="match status" value="1"/>
</dbReference>
<dbReference type="SUPFAM" id="SSF46942">
    <property type="entry name" value="Elongation factor TFIIS domain 2"/>
    <property type="match status" value="1"/>
</dbReference>
<dbReference type="InterPro" id="IPR003618">
    <property type="entry name" value="TFIIS_cen_dom"/>
</dbReference>
<dbReference type="AlphaFoldDB" id="A0AAN8ZUZ5"/>
<dbReference type="GO" id="GO:0006351">
    <property type="term" value="P:DNA-templated transcription"/>
    <property type="evidence" value="ECO:0007669"/>
    <property type="project" value="InterPro"/>
</dbReference>
<dbReference type="Pfam" id="PF07500">
    <property type="entry name" value="TFIIS_M"/>
    <property type="match status" value="1"/>
</dbReference>
<name>A0AAN8ZUZ5_HALRR</name>
<dbReference type="Proteomes" id="UP001381693">
    <property type="component" value="Unassembled WGS sequence"/>
</dbReference>
<protein>
    <submittedName>
        <fullName evidence="3">Death-inducer obliterator 1</fullName>
    </submittedName>
</protein>
<feature type="region of interest" description="Disordered" evidence="1">
    <location>
        <begin position="401"/>
        <end position="593"/>
    </location>
</feature>
<evidence type="ECO:0000259" key="2">
    <source>
        <dbReference type="PROSITE" id="PS51321"/>
    </source>
</evidence>
<feature type="compositionally biased region" description="Basic and acidic residues" evidence="1">
    <location>
        <begin position="259"/>
        <end position="281"/>
    </location>
</feature>
<keyword evidence="4" id="KW-1185">Reference proteome</keyword>
<feature type="compositionally biased region" description="Pro residues" evidence="1">
    <location>
        <begin position="454"/>
        <end position="495"/>
    </location>
</feature>
<proteinExistence type="predicted"/>
<dbReference type="EMBL" id="JAXCGZ010021006">
    <property type="protein sequence ID" value="KAK7062950.1"/>
    <property type="molecule type" value="Genomic_DNA"/>
</dbReference>